<protein>
    <submittedName>
        <fullName evidence="4">Uncharacterized protein</fullName>
    </submittedName>
</protein>
<proteinExistence type="inferred from homology"/>
<name>A0A915E8Y0_9BILA</name>
<dbReference type="InterPro" id="IPR025659">
    <property type="entry name" value="Tubby-like_C"/>
</dbReference>
<organism evidence="3 4">
    <name type="scientific">Ditylenchus dipsaci</name>
    <dbReference type="NCBI Taxonomy" id="166011"/>
    <lineage>
        <taxon>Eukaryota</taxon>
        <taxon>Metazoa</taxon>
        <taxon>Ecdysozoa</taxon>
        <taxon>Nematoda</taxon>
        <taxon>Chromadorea</taxon>
        <taxon>Rhabditida</taxon>
        <taxon>Tylenchina</taxon>
        <taxon>Tylenchomorpha</taxon>
        <taxon>Sphaerularioidea</taxon>
        <taxon>Anguinidae</taxon>
        <taxon>Anguininae</taxon>
        <taxon>Ditylenchus</taxon>
    </lineage>
</organism>
<dbReference type="AlphaFoldDB" id="A0A915E8Y0"/>
<keyword evidence="2" id="KW-0732">Signal</keyword>
<evidence type="ECO:0000256" key="2">
    <source>
        <dbReference type="SAM" id="SignalP"/>
    </source>
</evidence>
<dbReference type="SUPFAM" id="SSF54518">
    <property type="entry name" value="Tubby C-terminal domain-like"/>
    <property type="match status" value="1"/>
</dbReference>
<feature type="chain" id="PRO_5036722268" evidence="2">
    <location>
        <begin position="26"/>
        <end position="194"/>
    </location>
</feature>
<accession>A0A915E8Y0</accession>
<dbReference type="Gene3D" id="2.40.160.200">
    <property type="entry name" value="LURP1-related"/>
    <property type="match status" value="1"/>
</dbReference>
<comment type="similarity">
    <text evidence="1">Belongs to the LOR family.</text>
</comment>
<feature type="signal peptide" evidence="2">
    <location>
        <begin position="1"/>
        <end position="25"/>
    </location>
</feature>
<reference evidence="4" key="1">
    <citation type="submission" date="2022-11" db="UniProtKB">
        <authorList>
            <consortium name="WormBaseParasite"/>
        </authorList>
    </citation>
    <scope>IDENTIFICATION</scope>
</reference>
<sequence>MKYYLIFVLIFFCILLLSYQPECSANQTGSEKSHWKIQKDLFWEDLHIYNDQGVEVYQTDAYVFSFTKLFTLLDSKTKQEIGLVEKEFWSWMPTYFIYLRGVKYAEFKKEFRAFALEFSMNTADNSTSLTVKRDWLWQDFEFSRHGKSVANMTTKVFSWRREYDVEIAKGEDELLILTCCALLNTYVEDNSRKD</sequence>
<dbReference type="InterPro" id="IPR038595">
    <property type="entry name" value="LOR_sf"/>
</dbReference>
<dbReference type="Pfam" id="PF04525">
    <property type="entry name" value="LOR"/>
    <property type="match status" value="1"/>
</dbReference>
<evidence type="ECO:0000256" key="1">
    <source>
        <dbReference type="ARBA" id="ARBA00005437"/>
    </source>
</evidence>
<evidence type="ECO:0000313" key="3">
    <source>
        <dbReference type="Proteomes" id="UP000887574"/>
    </source>
</evidence>
<dbReference type="InterPro" id="IPR007612">
    <property type="entry name" value="LOR"/>
</dbReference>
<keyword evidence="3" id="KW-1185">Reference proteome</keyword>
<dbReference type="Proteomes" id="UP000887574">
    <property type="component" value="Unplaced"/>
</dbReference>
<dbReference type="WBParaSite" id="jg2810">
    <property type="protein sequence ID" value="jg2810"/>
    <property type="gene ID" value="jg2810"/>
</dbReference>
<evidence type="ECO:0000313" key="4">
    <source>
        <dbReference type="WBParaSite" id="jg2810"/>
    </source>
</evidence>